<dbReference type="InterPro" id="IPR010730">
    <property type="entry name" value="HET"/>
</dbReference>
<dbReference type="Pfam" id="PF13424">
    <property type="entry name" value="TPR_12"/>
    <property type="match status" value="1"/>
</dbReference>
<dbReference type="Gene3D" id="3.40.50.300">
    <property type="entry name" value="P-loop containing nucleotide triphosphate hydrolases"/>
    <property type="match status" value="1"/>
</dbReference>
<dbReference type="InterPro" id="IPR027417">
    <property type="entry name" value="P-loop_NTPase"/>
</dbReference>
<dbReference type="SMART" id="SM00028">
    <property type="entry name" value="TPR"/>
    <property type="match status" value="3"/>
</dbReference>
<dbReference type="PRINTS" id="PR00364">
    <property type="entry name" value="DISEASERSIST"/>
</dbReference>
<reference evidence="3" key="1">
    <citation type="journal article" date="2020" name="Stud. Mycol.">
        <title>101 Dothideomycetes genomes: a test case for predicting lifestyles and emergence of pathogens.</title>
        <authorList>
            <person name="Haridas S."/>
            <person name="Albert R."/>
            <person name="Binder M."/>
            <person name="Bloem J."/>
            <person name="Labutti K."/>
            <person name="Salamov A."/>
            <person name="Andreopoulos B."/>
            <person name="Baker S."/>
            <person name="Barry K."/>
            <person name="Bills G."/>
            <person name="Bluhm B."/>
            <person name="Cannon C."/>
            <person name="Castanera R."/>
            <person name="Culley D."/>
            <person name="Daum C."/>
            <person name="Ezra D."/>
            <person name="Gonzalez J."/>
            <person name="Henrissat B."/>
            <person name="Kuo A."/>
            <person name="Liang C."/>
            <person name="Lipzen A."/>
            <person name="Lutzoni F."/>
            <person name="Magnuson J."/>
            <person name="Mondo S."/>
            <person name="Nolan M."/>
            <person name="Ohm R."/>
            <person name="Pangilinan J."/>
            <person name="Park H.-J."/>
            <person name="Ramirez L."/>
            <person name="Alfaro M."/>
            <person name="Sun H."/>
            <person name="Tritt A."/>
            <person name="Yoshinaga Y."/>
            <person name="Zwiers L.-H."/>
            <person name="Turgeon B."/>
            <person name="Goodwin S."/>
            <person name="Spatafora J."/>
            <person name="Crous P."/>
            <person name="Grigoriev I."/>
        </authorList>
    </citation>
    <scope>NUCLEOTIDE SEQUENCE</scope>
    <source>
        <strain evidence="3">CBS 125425</strain>
    </source>
</reference>
<feature type="domain" description="Heterokaryon incompatibility" evidence="2">
    <location>
        <begin position="28"/>
        <end position="124"/>
    </location>
</feature>
<feature type="repeat" description="TPR" evidence="1">
    <location>
        <begin position="677"/>
        <end position="710"/>
    </location>
</feature>
<dbReference type="Proteomes" id="UP000799444">
    <property type="component" value="Unassembled WGS sequence"/>
</dbReference>
<evidence type="ECO:0000313" key="4">
    <source>
        <dbReference type="Proteomes" id="UP000799444"/>
    </source>
</evidence>
<dbReference type="PANTHER" id="PTHR10622:SF13">
    <property type="entry name" value="NACHT DOMAIN-CONTAINING PROTEIN"/>
    <property type="match status" value="1"/>
</dbReference>
<gene>
    <name evidence="3" type="ORF">EJ04DRAFT_156826</name>
</gene>
<evidence type="ECO:0000256" key="1">
    <source>
        <dbReference type="PROSITE-ProRule" id="PRU00339"/>
    </source>
</evidence>
<dbReference type="PANTHER" id="PTHR10622">
    <property type="entry name" value="HET DOMAIN-CONTAINING PROTEIN"/>
    <property type="match status" value="1"/>
</dbReference>
<sequence length="855" mass="96776">MASIRLLQRKPDGAIVFREPTSDPVPAYAILSHTWGEEEVRLQDIEADEDRNKTTSKAGWAKIQFCADQAAADGLQYFWVDTCCIDKKNAVELGAAINSMFRWYQNAARCYVYLSDVSTSEGVSGGRAWEEAFRTSRWFTRGWTLQELIAPRLVDFFSVERQRLGNKLSLAAEIQEITSIPESALRGDALSNFSIKQRRSWAERRNTTIEEDEVYCLLGIFDISMALIYGERRDQALRRLEEEIHKLYKGVNLEQFAVPLNLASFPEAAEFVAREEELSKMHGLLHGHSGRAAVVLHGLGGMGKTQLAVEYVRQHKEKHTAIFWLNANDEDSLRLSFRNIAQQVLEHCPLTGILGDLDLEGDLNRVVNVVKAWLNLRGNTRWLMIYDNYDNPRIPSSSDRTTVDIRRYLPESDHGSIIITTRLARVSQGRRLHVQKLAGLEDGLKILANTSGREGTEDDPNAKALVSKLDGLPLALSTAGAYLEHVTDSFAEYLRLYEASWLELQTTSPMLSSYEDRSLYTTWQVTLDQIWKQNAASAQLLKLWAYFDKQDIWFKLLRHAHSADDEQIQKLTENKLSFNKAVRLLCEYGLAHPEPSLGQLSRCVGYGVHSCVHSWTISVLNSEWDDSLAQLALTCVASEVPSRDVDEWWLLEQRLLQHVARHERLITNGKVDTRGIEWAMHNLGDYYADQGRLAEAEAMYDRALQGREEALGAKHTSTLDTVNNLGNLYKDQGRLAEAEAMYDRALHGYEEALAPGLLPTYLPAMNNLFSFGNLYARTGREDAARQMYNRALAGYNSVQGPSSKWCKELEDRLWRLQVASAEPNNDHPGSIGVEAPKSRPLKRIFHKLRSRSGAV</sequence>
<dbReference type="GO" id="GO:0043531">
    <property type="term" value="F:ADP binding"/>
    <property type="evidence" value="ECO:0007669"/>
    <property type="project" value="InterPro"/>
</dbReference>
<keyword evidence="4" id="KW-1185">Reference proteome</keyword>
<name>A0A9P4V4S1_9PLEO</name>
<dbReference type="Pfam" id="PF06985">
    <property type="entry name" value="HET"/>
    <property type="match status" value="1"/>
</dbReference>
<protein>
    <submittedName>
        <fullName evidence="3">HET-domain-containing protein</fullName>
    </submittedName>
</protein>
<evidence type="ECO:0000313" key="3">
    <source>
        <dbReference type="EMBL" id="KAF2736513.1"/>
    </source>
</evidence>
<comment type="caution">
    <text evidence="3">The sequence shown here is derived from an EMBL/GenBank/DDBJ whole genome shotgun (WGS) entry which is preliminary data.</text>
</comment>
<evidence type="ECO:0000259" key="2">
    <source>
        <dbReference type="Pfam" id="PF06985"/>
    </source>
</evidence>
<proteinExistence type="predicted"/>
<accession>A0A9P4V4S1</accession>
<keyword evidence="1" id="KW-0802">TPR repeat</keyword>
<dbReference type="InterPro" id="IPR011990">
    <property type="entry name" value="TPR-like_helical_dom_sf"/>
</dbReference>
<dbReference type="OrthoDB" id="674604at2759"/>
<dbReference type="SUPFAM" id="SSF48452">
    <property type="entry name" value="TPR-like"/>
    <property type="match status" value="1"/>
</dbReference>
<dbReference type="EMBL" id="ML996124">
    <property type="protein sequence ID" value="KAF2736513.1"/>
    <property type="molecule type" value="Genomic_DNA"/>
</dbReference>
<organism evidence="3 4">
    <name type="scientific">Polyplosphaeria fusca</name>
    <dbReference type="NCBI Taxonomy" id="682080"/>
    <lineage>
        <taxon>Eukaryota</taxon>
        <taxon>Fungi</taxon>
        <taxon>Dikarya</taxon>
        <taxon>Ascomycota</taxon>
        <taxon>Pezizomycotina</taxon>
        <taxon>Dothideomycetes</taxon>
        <taxon>Pleosporomycetidae</taxon>
        <taxon>Pleosporales</taxon>
        <taxon>Tetraplosphaeriaceae</taxon>
        <taxon>Polyplosphaeria</taxon>
    </lineage>
</organism>
<dbReference type="AlphaFoldDB" id="A0A9P4V4S1"/>
<dbReference type="PROSITE" id="PS50005">
    <property type="entry name" value="TPR"/>
    <property type="match status" value="1"/>
</dbReference>
<dbReference type="InterPro" id="IPR019734">
    <property type="entry name" value="TPR_rpt"/>
</dbReference>
<dbReference type="SUPFAM" id="SSF52540">
    <property type="entry name" value="P-loop containing nucleoside triphosphate hydrolases"/>
    <property type="match status" value="1"/>
</dbReference>
<dbReference type="Gene3D" id="1.25.40.10">
    <property type="entry name" value="Tetratricopeptide repeat domain"/>
    <property type="match status" value="1"/>
</dbReference>